<dbReference type="InterPro" id="IPR002833">
    <property type="entry name" value="PTH2"/>
</dbReference>
<protein>
    <recommendedName>
        <fullName evidence="1">peptidyl-tRNA hydrolase</fullName>
        <ecNumber evidence="1">3.1.1.29</ecNumber>
    </recommendedName>
</protein>
<evidence type="ECO:0000256" key="4">
    <source>
        <dbReference type="SAM" id="MobiDB-lite"/>
    </source>
</evidence>
<gene>
    <name evidence="5" type="primary">PTRHD1</name>
    <name evidence="5" type="ORF">LOC62_03G004765</name>
</gene>
<dbReference type="InterPro" id="IPR023476">
    <property type="entry name" value="Pep_tRNA_hydro_II_dom_sf"/>
</dbReference>
<dbReference type="PANTHER" id="PTHR46194">
    <property type="entry name" value="PEPTIDYL-TRNA HYDROLASE PTRHD1-RELATED"/>
    <property type="match status" value="1"/>
</dbReference>
<dbReference type="Proteomes" id="UP000827549">
    <property type="component" value="Chromosome 3"/>
</dbReference>
<dbReference type="RefSeq" id="XP_062627272.1">
    <property type="nucleotide sequence ID" value="XM_062771288.1"/>
</dbReference>
<sequence length="171" mass="18846">MLRAARRPLSQTLDAGRLLSRTMASEPAPQTPTRLPGAPNPPVPKPTGLVMQIILRRDLVTELGWPMGPMMAQAAHAASAVQHEFAEHPDMKRYLAGDDGLAWMVMRKAVLEVPDWAALRALAFKLDEAGFPAHLWMEEPEHTPTALALVPNKRPKALKKILDEAGVTLWK</sequence>
<evidence type="ECO:0000313" key="5">
    <source>
        <dbReference type="EMBL" id="WOO81240.1"/>
    </source>
</evidence>
<keyword evidence="2 5" id="KW-0378">Hydrolase</keyword>
<dbReference type="GeneID" id="87808000"/>
<keyword evidence="6" id="KW-1185">Reference proteome</keyword>
<dbReference type="EC" id="3.1.1.29" evidence="1"/>
<proteinExistence type="predicted"/>
<accession>A0AAF1BKN0</accession>
<dbReference type="EMBL" id="CP086716">
    <property type="protein sequence ID" value="WOO81240.1"/>
    <property type="molecule type" value="Genomic_DNA"/>
</dbReference>
<dbReference type="GO" id="GO:0004045">
    <property type="term" value="F:peptidyl-tRNA hydrolase activity"/>
    <property type="evidence" value="ECO:0007669"/>
    <property type="project" value="UniProtKB-EC"/>
</dbReference>
<dbReference type="Pfam" id="PF01981">
    <property type="entry name" value="PTH2"/>
    <property type="match status" value="1"/>
</dbReference>
<comment type="catalytic activity">
    <reaction evidence="3">
        <text>an N-acyl-L-alpha-aminoacyl-tRNA + H2O = an N-acyl-L-amino acid + a tRNA + H(+)</text>
        <dbReference type="Rhea" id="RHEA:54448"/>
        <dbReference type="Rhea" id="RHEA-COMP:10123"/>
        <dbReference type="Rhea" id="RHEA-COMP:13883"/>
        <dbReference type="ChEBI" id="CHEBI:15377"/>
        <dbReference type="ChEBI" id="CHEBI:15378"/>
        <dbReference type="ChEBI" id="CHEBI:59874"/>
        <dbReference type="ChEBI" id="CHEBI:78442"/>
        <dbReference type="ChEBI" id="CHEBI:138191"/>
        <dbReference type="EC" id="3.1.1.29"/>
    </reaction>
</comment>
<dbReference type="PANTHER" id="PTHR46194:SF1">
    <property type="entry name" value="PEPTIDYL-TRNA HYDROLASE PTRHD1-RELATED"/>
    <property type="match status" value="1"/>
</dbReference>
<dbReference type="Gene3D" id="3.40.1490.10">
    <property type="entry name" value="Bit1"/>
    <property type="match status" value="1"/>
</dbReference>
<dbReference type="AlphaFoldDB" id="A0AAF1BKN0"/>
<organism evidence="5 6">
    <name type="scientific">Vanrija pseudolonga</name>
    <dbReference type="NCBI Taxonomy" id="143232"/>
    <lineage>
        <taxon>Eukaryota</taxon>
        <taxon>Fungi</taxon>
        <taxon>Dikarya</taxon>
        <taxon>Basidiomycota</taxon>
        <taxon>Agaricomycotina</taxon>
        <taxon>Tremellomycetes</taxon>
        <taxon>Trichosporonales</taxon>
        <taxon>Trichosporonaceae</taxon>
        <taxon>Vanrija</taxon>
    </lineage>
</organism>
<evidence type="ECO:0000256" key="2">
    <source>
        <dbReference type="ARBA" id="ARBA00022801"/>
    </source>
</evidence>
<evidence type="ECO:0000256" key="3">
    <source>
        <dbReference type="ARBA" id="ARBA00048707"/>
    </source>
</evidence>
<name>A0AAF1BKN0_9TREE</name>
<reference evidence="5" key="1">
    <citation type="submission" date="2023-10" db="EMBL/GenBank/DDBJ databases">
        <authorList>
            <person name="Noh H."/>
        </authorList>
    </citation>
    <scope>NUCLEOTIDE SEQUENCE</scope>
    <source>
        <strain evidence="5">DUCC4014</strain>
    </source>
</reference>
<evidence type="ECO:0000256" key="1">
    <source>
        <dbReference type="ARBA" id="ARBA00013260"/>
    </source>
</evidence>
<dbReference type="InterPro" id="IPR042237">
    <property type="entry name" value="PTRHD1"/>
</dbReference>
<evidence type="ECO:0000313" key="6">
    <source>
        <dbReference type="Proteomes" id="UP000827549"/>
    </source>
</evidence>
<feature type="region of interest" description="Disordered" evidence="4">
    <location>
        <begin position="1"/>
        <end position="43"/>
    </location>
</feature>
<dbReference type="SUPFAM" id="SSF102462">
    <property type="entry name" value="Peptidyl-tRNA hydrolase II"/>
    <property type="match status" value="1"/>
</dbReference>